<accession>A0A737C3D6</accession>
<protein>
    <submittedName>
        <fullName evidence="1">Uncharacterized protein</fullName>
    </submittedName>
</protein>
<evidence type="ECO:0000313" key="1">
    <source>
        <dbReference type="EMBL" id="HAE8118304.1"/>
    </source>
</evidence>
<reference evidence="1" key="2">
    <citation type="submission" date="2018-07" db="EMBL/GenBank/DDBJ databases">
        <authorList>
            <consortium name="NCBI Pathogen Detection Project"/>
        </authorList>
    </citation>
    <scope>NUCLEOTIDE SEQUENCE</scope>
    <source>
        <strain evidence="1">98-84</strain>
    </source>
</reference>
<reference evidence="1" key="1">
    <citation type="journal article" date="2018" name="Genome Biol.">
        <title>SKESA: strategic k-mer extension for scrupulous assemblies.</title>
        <authorList>
            <person name="Souvorov A."/>
            <person name="Agarwala R."/>
            <person name="Lipman D.J."/>
        </authorList>
    </citation>
    <scope>NUCLEOTIDE SEQUENCE</scope>
    <source>
        <strain evidence="1">98-84</strain>
    </source>
</reference>
<gene>
    <name evidence="1" type="ORF">G4Q37_000094</name>
</gene>
<dbReference type="AlphaFoldDB" id="A0A737C3D6"/>
<proteinExistence type="predicted"/>
<sequence>MAPTVLFAKKARQVRMRMIIIALRSGDPDGKPESTTLLTLLPVLL</sequence>
<name>A0A737C3D6_SALER</name>
<comment type="caution">
    <text evidence="1">The sequence shown here is derived from an EMBL/GenBank/DDBJ whole genome shotgun (WGS) entry which is preliminary data.</text>
</comment>
<organism evidence="1">
    <name type="scientific">Salmonella enterica subsp. arizonae serovar 18:z4,z32:-</name>
    <dbReference type="NCBI Taxonomy" id="1967581"/>
    <lineage>
        <taxon>Bacteria</taxon>
        <taxon>Pseudomonadati</taxon>
        <taxon>Pseudomonadota</taxon>
        <taxon>Gammaproteobacteria</taxon>
        <taxon>Enterobacterales</taxon>
        <taxon>Enterobacteriaceae</taxon>
        <taxon>Salmonella</taxon>
    </lineage>
</organism>
<dbReference type="EMBL" id="DAATDE010000001">
    <property type="protein sequence ID" value="HAE8118304.1"/>
    <property type="molecule type" value="Genomic_DNA"/>
</dbReference>